<organism evidence="7 8">
    <name type="scientific">Conoideocrella luteorostrata</name>
    <dbReference type="NCBI Taxonomy" id="1105319"/>
    <lineage>
        <taxon>Eukaryota</taxon>
        <taxon>Fungi</taxon>
        <taxon>Dikarya</taxon>
        <taxon>Ascomycota</taxon>
        <taxon>Pezizomycotina</taxon>
        <taxon>Sordariomycetes</taxon>
        <taxon>Hypocreomycetidae</taxon>
        <taxon>Hypocreales</taxon>
        <taxon>Clavicipitaceae</taxon>
        <taxon>Conoideocrella</taxon>
    </lineage>
</organism>
<dbReference type="InterPro" id="IPR036864">
    <property type="entry name" value="Zn2-C6_fun-type_DNA-bd_sf"/>
</dbReference>
<evidence type="ECO:0000313" key="7">
    <source>
        <dbReference type="EMBL" id="KAK2608631.1"/>
    </source>
</evidence>
<evidence type="ECO:0000256" key="3">
    <source>
        <dbReference type="ARBA" id="ARBA00023015"/>
    </source>
</evidence>
<name>A0AAJ0G2P5_9HYPO</name>
<dbReference type="Proteomes" id="UP001251528">
    <property type="component" value="Unassembled WGS sequence"/>
</dbReference>
<comment type="caution">
    <text evidence="7">The sequence shown here is derived from an EMBL/GenBank/DDBJ whole genome shotgun (WGS) entry which is preliminary data.</text>
</comment>
<evidence type="ECO:0000256" key="1">
    <source>
        <dbReference type="ARBA" id="ARBA00022723"/>
    </source>
</evidence>
<evidence type="ECO:0000313" key="8">
    <source>
        <dbReference type="Proteomes" id="UP001251528"/>
    </source>
</evidence>
<proteinExistence type="predicted"/>
<dbReference type="Gene3D" id="4.10.240.10">
    <property type="entry name" value="Zn(2)-C6 fungal-type DNA-binding domain"/>
    <property type="match status" value="1"/>
</dbReference>
<dbReference type="PANTHER" id="PTHR47660">
    <property type="entry name" value="TRANSCRIPTION FACTOR WITH C2H2 AND ZN(2)-CYS(6) DNA BINDING DOMAIN (EUROFUNG)-RELATED-RELATED"/>
    <property type="match status" value="1"/>
</dbReference>
<feature type="domain" description="Zn(2)-C6 fungal-type" evidence="6">
    <location>
        <begin position="58"/>
        <end position="88"/>
    </location>
</feature>
<dbReference type="GO" id="GO:0000981">
    <property type="term" value="F:DNA-binding transcription factor activity, RNA polymerase II-specific"/>
    <property type="evidence" value="ECO:0007669"/>
    <property type="project" value="InterPro"/>
</dbReference>
<evidence type="ECO:0000256" key="2">
    <source>
        <dbReference type="ARBA" id="ARBA00022833"/>
    </source>
</evidence>
<gene>
    <name evidence="7" type="ORF">QQS21_002860</name>
</gene>
<reference evidence="7" key="1">
    <citation type="submission" date="2023-06" db="EMBL/GenBank/DDBJ databases">
        <title>Conoideocrella luteorostrata (Hypocreales: Clavicipitaceae), a potential biocontrol fungus for elongate hemlock scale in United States Christmas tree production areas.</title>
        <authorList>
            <person name="Barrett H."/>
            <person name="Lovett B."/>
            <person name="Macias A.M."/>
            <person name="Stajich J.E."/>
            <person name="Kasson M.T."/>
        </authorList>
    </citation>
    <scope>NUCLEOTIDE SEQUENCE</scope>
    <source>
        <strain evidence="7">ARSEF 14590</strain>
    </source>
</reference>
<protein>
    <recommendedName>
        <fullName evidence="6">Zn(2)-C6 fungal-type domain-containing protein</fullName>
    </recommendedName>
</protein>
<dbReference type="PRINTS" id="PR00755">
    <property type="entry name" value="AFLATOXINBRP"/>
</dbReference>
<dbReference type="InterPro" id="IPR001138">
    <property type="entry name" value="Zn2Cys6_DnaBD"/>
</dbReference>
<dbReference type="AlphaFoldDB" id="A0AAJ0G2P5"/>
<keyword evidence="3" id="KW-0805">Transcription regulation</keyword>
<evidence type="ECO:0000256" key="4">
    <source>
        <dbReference type="ARBA" id="ARBA00023163"/>
    </source>
</evidence>
<dbReference type="SUPFAM" id="SSF57701">
    <property type="entry name" value="Zn2/Cys6 DNA-binding domain"/>
    <property type="match status" value="1"/>
</dbReference>
<keyword evidence="5" id="KW-0539">Nucleus</keyword>
<dbReference type="Pfam" id="PF00172">
    <property type="entry name" value="Zn_clus"/>
    <property type="match status" value="1"/>
</dbReference>
<keyword evidence="2" id="KW-0862">Zinc</keyword>
<dbReference type="CDD" id="cd00067">
    <property type="entry name" value="GAL4"/>
    <property type="match status" value="1"/>
</dbReference>
<dbReference type="EMBL" id="JASWJB010000035">
    <property type="protein sequence ID" value="KAK2608631.1"/>
    <property type="molecule type" value="Genomic_DNA"/>
</dbReference>
<accession>A0AAJ0G2P5</accession>
<dbReference type="GO" id="GO:0008270">
    <property type="term" value="F:zinc ion binding"/>
    <property type="evidence" value="ECO:0007669"/>
    <property type="project" value="InterPro"/>
</dbReference>
<keyword evidence="8" id="KW-1185">Reference proteome</keyword>
<dbReference type="PROSITE" id="PS50048">
    <property type="entry name" value="ZN2_CY6_FUNGAL_2"/>
    <property type="match status" value="1"/>
</dbReference>
<keyword evidence="1" id="KW-0479">Metal-binding</keyword>
<evidence type="ECO:0000256" key="5">
    <source>
        <dbReference type="ARBA" id="ARBA00023242"/>
    </source>
</evidence>
<evidence type="ECO:0000259" key="6">
    <source>
        <dbReference type="PROSITE" id="PS50048"/>
    </source>
</evidence>
<sequence>MVINSFHARSGSTAQLDTGDVHVCHICLKQFSRRDLRERHRRRCEKSIGKIIPTKKRSCERCISFKVKCDYEKPSCSRCLNRSVPCEYKLEPRVKVPLNPAFSLGPNTAFSGSLDVFSTQDEQQTADMSSMLDHSRQTSSSLTAPEMVFDLSSSTASTETSLDATLDLANQGYYASTGNECYQPWSHDGCGGSSGSISSNSNGQAPSQQWDATTVWSDASSNMLDRVMMDDAVMEPNWSANLLDLPMCMDPYDQSGMFYGQEYHQPVAVSHARSSGKRLGKSASLSY</sequence>
<keyword evidence="4" id="KW-0804">Transcription</keyword>
<dbReference type="SMART" id="SM00066">
    <property type="entry name" value="GAL4"/>
    <property type="match status" value="1"/>
</dbReference>